<dbReference type="RefSeq" id="WP_182368379.1">
    <property type="nucleotide sequence ID" value="NZ_JACGCU010000035.1"/>
</dbReference>
<evidence type="ECO:0000313" key="2">
    <source>
        <dbReference type="Proteomes" id="UP000556620"/>
    </source>
</evidence>
<keyword evidence="1" id="KW-0255">Endonuclease</keyword>
<sequence>MADETYYALPQVRYTEPSAKFVDAFLCLPEKKGNYWDGDEKALALVKKEIKEHYLRVQDYRCAYCRQRMEVKHNGMWDTEHIVNKDEYPAFMFEPRNLCISCKDCNTIKGRKGVLKNKGRKTYPNLASDYTFCHPHYHNYSHHVRVVKEAMLYLPITDEGREMIEICGLLRFVYKFAGYGCVESNVPAVLIRLGHELQEAKTSHEQLALMTIVQNLMSDNIKKVAGELIKQYA</sequence>
<dbReference type="GO" id="GO:0004519">
    <property type="term" value="F:endonuclease activity"/>
    <property type="evidence" value="ECO:0007669"/>
    <property type="project" value="UniProtKB-KW"/>
</dbReference>
<protein>
    <submittedName>
        <fullName evidence="1">HNH endonuclease</fullName>
    </submittedName>
</protein>
<gene>
    <name evidence="1" type="ORF">H4C44_18490</name>
</gene>
<keyword evidence="1" id="KW-0378">Hydrolase</keyword>
<organism evidence="1 2">
    <name type="scientific">Pseudomonas juntendi</name>
    <dbReference type="NCBI Taxonomy" id="2666183"/>
    <lineage>
        <taxon>Bacteria</taxon>
        <taxon>Pseudomonadati</taxon>
        <taxon>Pseudomonadota</taxon>
        <taxon>Gammaproteobacteria</taxon>
        <taxon>Pseudomonadales</taxon>
        <taxon>Pseudomonadaceae</taxon>
        <taxon>Pseudomonas</taxon>
    </lineage>
</organism>
<reference evidence="1 2" key="1">
    <citation type="submission" date="2020-07" db="EMBL/GenBank/DDBJ databases">
        <title>Diversity of carbapenemase encoding genes among Pseudomonas putida group clinical isolates in a tertiary Brazilian hospital.</title>
        <authorList>
            <person name="Alberto-Lei F."/>
            <person name="Nodari C.S."/>
            <person name="Streling A.P."/>
            <person name="Paulino J.T."/>
            <person name="Bessa-Neto F.O."/>
            <person name="Cayo R."/>
            <person name="Gales A.C."/>
        </authorList>
    </citation>
    <scope>NUCLEOTIDE SEQUENCE [LARGE SCALE GENOMIC DNA]</scope>
    <source>
        <strain evidence="1 2">14535</strain>
    </source>
</reference>
<evidence type="ECO:0000313" key="1">
    <source>
        <dbReference type="EMBL" id="MBA6061165.1"/>
    </source>
</evidence>
<proteinExistence type="predicted"/>
<dbReference type="EMBL" id="JACGCU010000035">
    <property type="protein sequence ID" value="MBA6061165.1"/>
    <property type="molecule type" value="Genomic_DNA"/>
</dbReference>
<name>A0A7W2JLJ8_9PSED</name>
<dbReference type="Gene3D" id="1.10.30.50">
    <property type="match status" value="1"/>
</dbReference>
<keyword evidence="1" id="KW-0540">Nuclease</keyword>
<dbReference type="AlphaFoldDB" id="A0A7W2JLJ8"/>
<comment type="caution">
    <text evidence="1">The sequence shown here is derived from an EMBL/GenBank/DDBJ whole genome shotgun (WGS) entry which is preliminary data.</text>
</comment>
<accession>A0A7W2JLJ8</accession>
<dbReference type="Proteomes" id="UP000556620">
    <property type="component" value="Unassembled WGS sequence"/>
</dbReference>